<feature type="compositionally biased region" description="Polar residues" evidence="1">
    <location>
        <begin position="163"/>
        <end position="172"/>
    </location>
</feature>
<protein>
    <submittedName>
        <fullName evidence="2">Uncharacterized protein</fullName>
    </submittedName>
</protein>
<proteinExistence type="predicted"/>
<dbReference type="Proteomes" id="UP000825729">
    <property type="component" value="Unassembled WGS sequence"/>
</dbReference>
<dbReference type="EMBL" id="JAINDJ010000004">
    <property type="protein sequence ID" value="KAG9449258.1"/>
    <property type="molecule type" value="Genomic_DNA"/>
</dbReference>
<feature type="compositionally biased region" description="Basic and acidic residues" evidence="1">
    <location>
        <begin position="173"/>
        <end position="190"/>
    </location>
</feature>
<accession>A0AAV7EKA1</accession>
<dbReference type="AlphaFoldDB" id="A0AAV7EKA1"/>
<evidence type="ECO:0000313" key="3">
    <source>
        <dbReference type="Proteomes" id="UP000825729"/>
    </source>
</evidence>
<reference evidence="2 3" key="1">
    <citation type="submission" date="2021-07" db="EMBL/GenBank/DDBJ databases">
        <title>The Aristolochia fimbriata genome: insights into angiosperm evolution, floral development and chemical biosynthesis.</title>
        <authorList>
            <person name="Jiao Y."/>
        </authorList>
    </citation>
    <scope>NUCLEOTIDE SEQUENCE [LARGE SCALE GENOMIC DNA]</scope>
    <source>
        <strain evidence="2">IBCAS-2021</strain>
        <tissue evidence="2">Leaf</tissue>
    </source>
</reference>
<sequence length="257" mass="28725">MVVVVGYLHACPSFQLLLASCGNRIPIRRREDCGKSRLRCILRTSYLATKTERGKTEKGRSIEWSEIGISSGCHVLSLIILSDDRPTNAQSISPRVVTPRYRDGFFFDREDKVVADYGVPETPSGFFFPETISLNRLINDTIKENPRIKAEAADMIKHHKTSHNYSDGSVRSSAERGRQERVKTGEEGIKGRASRSPKVPNVPLAHGKIDLKRQRDDDALLNIAMKKGRGSFKKGQMKWSCDSVKSTRDCDYPGGLG</sequence>
<evidence type="ECO:0000313" key="2">
    <source>
        <dbReference type="EMBL" id="KAG9449258.1"/>
    </source>
</evidence>
<evidence type="ECO:0000256" key="1">
    <source>
        <dbReference type="SAM" id="MobiDB-lite"/>
    </source>
</evidence>
<keyword evidence="3" id="KW-1185">Reference proteome</keyword>
<gene>
    <name evidence="2" type="ORF">H6P81_009223</name>
</gene>
<name>A0AAV7EKA1_ARIFI</name>
<feature type="region of interest" description="Disordered" evidence="1">
    <location>
        <begin position="159"/>
        <end position="203"/>
    </location>
</feature>
<comment type="caution">
    <text evidence="2">The sequence shown here is derived from an EMBL/GenBank/DDBJ whole genome shotgun (WGS) entry which is preliminary data.</text>
</comment>
<organism evidence="2 3">
    <name type="scientific">Aristolochia fimbriata</name>
    <name type="common">White veined hardy Dutchman's pipe vine</name>
    <dbReference type="NCBI Taxonomy" id="158543"/>
    <lineage>
        <taxon>Eukaryota</taxon>
        <taxon>Viridiplantae</taxon>
        <taxon>Streptophyta</taxon>
        <taxon>Embryophyta</taxon>
        <taxon>Tracheophyta</taxon>
        <taxon>Spermatophyta</taxon>
        <taxon>Magnoliopsida</taxon>
        <taxon>Magnoliidae</taxon>
        <taxon>Piperales</taxon>
        <taxon>Aristolochiaceae</taxon>
        <taxon>Aristolochia</taxon>
    </lineage>
</organism>